<dbReference type="SUPFAM" id="SSF58104">
    <property type="entry name" value="Methyl-accepting chemotaxis protein (MCP) signaling domain"/>
    <property type="match status" value="1"/>
</dbReference>
<dbReference type="PANTHER" id="PTHR43531">
    <property type="entry name" value="PROTEIN ICFG"/>
    <property type="match status" value="1"/>
</dbReference>
<evidence type="ECO:0000256" key="2">
    <source>
        <dbReference type="PROSITE-ProRule" id="PRU00284"/>
    </source>
</evidence>
<comment type="similarity">
    <text evidence="1">Belongs to the methyl-accepting chemotaxis (MCP) protein family.</text>
</comment>
<dbReference type="InterPro" id="IPR013655">
    <property type="entry name" value="PAS_fold_3"/>
</dbReference>
<dbReference type="SMART" id="SM00091">
    <property type="entry name" value="PAS"/>
    <property type="match status" value="1"/>
</dbReference>
<dbReference type="InterPro" id="IPR004090">
    <property type="entry name" value="Chemotax_Me-accpt_rcpt"/>
</dbReference>
<evidence type="ECO:0000313" key="7">
    <source>
        <dbReference type="Proteomes" id="UP001595967"/>
    </source>
</evidence>
<keyword evidence="7" id="KW-1185">Reference proteome</keyword>
<dbReference type="RefSeq" id="WP_377726375.1">
    <property type="nucleotide sequence ID" value="NZ_JBHSEW010000009.1"/>
</dbReference>
<evidence type="ECO:0000256" key="1">
    <source>
        <dbReference type="ARBA" id="ARBA00029447"/>
    </source>
</evidence>
<proteinExistence type="inferred from homology"/>
<dbReference type="Proteomes" id="UP001595967">
    <property type="component" value="Unassembled WGS sequence"/>
</dbReference>
<dbReference type="PROSITE" id="PS50111">
    <property type="entry name" value="CHEMOTAXIS_TRANSDUC_2"/>
    <property type="match status" value="1"/>
</dbReference>
<dbReference type="Pfam" id="PF08447">
    <property type="entry name" value="PAS_3"/>
    <property type="match status" value="1"/>
</dbReference>
<feature type="domain" description="Methyl-accepting transducer" evidence="4">
    <location>
        <begin position="270"/>
        <end position="492"/>
    </location>
</feature>
<keyword evidence="3" id="KW-0175">Coiled coil</keyword>
<organism evidence="6 7">
    <name type="scientific">Comamonas nitrativorans</name>
    <dbReference type="NCBI Taxonomy" id="108437"/>
    <lineage>
        <taxon>Bacteria</taxon>
        <taxon>Pseudomonadati</taxon>
        <taxon>Pseudomonadota</taxon>
        <taxon>Betaproteobacteria</taxon>
        <taxon>Burkholderiales</taxon>
        <taxon>Comamonadaceae</taxon>
        <taxon>Comamonas</taxon>
    </lineage>
</organism>
<gene>
    <name evidence="6" type="ORF">ACFO3A_11230</name>
</gene>
<dbReference type="Gene3D" id="1.10.287.950">
    <property type="entry name" value="Methyl-accepting chemotaxis protein"/>
    <property type="match status" value="1"/>
</dbReference>
<comment type="caution">
    <text evidence="6">The sequence shown here is derived from an EMBL/GenBank/DDBJ whole genome shotgun (WGS) entry which is preliminary data.</text>
</comment>
<dbReference type="InterPro" id="IPR001610">
    <property type="entry name" value="PAC"/>
</dbReference>
<dbReference type="EMBL" id="JBHSEW010000009">
    <property type="protein sequence ID" value="MFC4622784.1"/>
    <property type="molecule type" value="Genomic_DNA"/>
</dbReference>
<dbReference type="InterPro" id="IPR000014">
    <property type="entry name" value="PAS"/>
</dbReference>
<dbReference type="CDD" id="cd00130">
    <property type="entry name" value="PAS"/>
    <property type="match status" value="1"/>
</dbReference>
<protein>
    <submittedName>
        <fullName evidence="6">Methyl-accepting chemotaxis protein</fullName>
    </submittedName>
</protein>
<dbReference type="PROSITE" id="PS50112">
    <property type="entry name" value="PAS"/>
    <property type="match status" value="1"/>
</dbReference>
<dbReference type="InterPro" id="IPR004089">
    <property type="entry name" value="MCPsignal_dom"/>
</dbReference>
<feature type="domain" description="PAS" evidence="5">
    <location>
        <begin position="21"/>
        <end position="60"/>
    </location>
</feature>
<dbReference type="NCBIfam" id="TIGR00229">
    <property type="entry name" value="sensory_box"/>
    <property type="match status" value="1"/>
</dbReference>
<sequence>MRTNLPVTQRNYTFPVHKTLISVTDTKGRITYCNTDFIEVSGYTQDELLGQPHNLLRHPDMPAEAFRDFWDTIQKGQLWSAMIKNRRKDGDHYWVRASATPMRNGEKVVGYLSIRTCPTAQEIAAAEKLYATMREEAAAGRRVTGLLRGGVVRVDVWGRCATGVKPGLDTKLNLLMGTAALGPLLAAQLGAPLWGMWLVGGIGVVVARTVLEHSMRRPIRQAVFAARDLASGDLTTFVKVPESGVGRRLMLPIAQMALSTRTLIGDVRADLDRLREQAQQVAGSSQEMAVRLESQASSLQQTAAAMDEITGTVQQTAERADQGVRLAGDTTAAARRSQEAIVQMGSTMGQISESSRHIGDIIQTIESVAFQTNILALNAAVEAARAGEQGRGFAVVASEVRALAGRTTGLSKEIKDLINQSQQRVNAGERTAQEARQRMDEALAKVQQVAQMLDEIDHAAREQAQGVRQVSQAVQHMDQITQQNAAAVAQMDHSAQAMRQQAVTAYENMRVFRIAEDDITHAELDAVALRKQHKGLLVGMDD</sequence>
<dbReference type="InterPro" id="IPR035965">
    <property type="entry name" value="PAS-like_dom_sf"/>
</dbReference>
<dbReference type="Gene3D" id="3.30.450.20">
    <property type="entry name" value="PAS domain"/>
    <property type="match status" value="1"/>
</dbReference>
<dbReference type="SMART" id="SM00086">
    <property type="entry name" value="PAC"/>
    <property type="match status" value="1"/>
</dbReference>
<dbReference type="CDD" id="cd11386">
    <property type="entry name" value="MCP_signal"/>
    <property type="match status" value="1"/>
</dbReference>
<dbReference type="PRINTS" id="PR00260">
    <property type="entry name" value="CHEMTRNSDUCR"/>
</dbReference>
<accession>A0ABV9GX70</accession>
<dbReference type="SUPFAM" id="SSF55785">
    <property type="entry name" value="PYP-like sensor domain (PAS domain)"/>
    <property type="match status" value="1"/>
</dbReference>
<keyword evidence="2" id="KW-0807">Transducer</keyword>
<reference evidence="7" key="1">
    <citation type="journal article" date="2019" name="Int. J. Syst. Evol. Microbiol.">
        <title>The Global Catalogue of Microorganisms (GCM) 10K type strain sequencing project: providing services to taxonomists for standard genome sequencing and annotation.</title>
        <authorList>
            <consortium name="The Broad Institute Genomics Platform"/>
            <consortium name="The Broad Institute Genome Sequencing Center for Infectious Disease"/>
            <person name="Wu L."/>
            <person name="Ma J."/>
        </authorList>
    </citation>
    <scope>NUCLEOTIDE SEQUENCE [LARGE SCALE GENOMIC DNA]</scope>
    <source>
        <strain evidence="7">JCM 11650</strain>
    </source>
</reference>
<dbReference type="InterPro" id="IPR051310">
    <property type="entry name" value="MCP_chemotaxis"/>
</dbReference>
<dbReference type="Pfam" id="PF00015">
    <property type="entry name" value="MCPsignal"/>
    <property type="match status" value="1"/>
</dbReference>
<dbReference type="PANTHER" id="PTHR43531:SF7">
    <property type="entry name" value="AEROTAXIS RECEPTOR"/>
    <property type="match status" value="1"/>
</dbReference>
<feature type="coiled-coil region" evidence="3">
    <location>
        <begin position="418"/>
        <end position="452"/>
    </location>
</feature>
<evidence type="ECO:0000259" key="5">
    <source>
        <dbReference type="PROSITE" id="PS50112"/>
    </source>
</evidence>
<name>A0ABV9GX70_9BURK</name>
<evidence type="ECO:0000256" key="3">
    <source>
        <dbReference type="SAM" id="Coils"/>
    </source>
</evidence>
<evidence type="ECO:0000259" key="4">
    <source>
        <dbReference type="PROSITE" id="PS50111"/>
    </source>
</evidence>
<evidence type="ECO:0000313" key="6">
    <source>
        <dbReference type="EMBL" id="MFC4622784.1"/>
    </source>
</evidence>
<dbReference type="SMART" id="SM00283">
    <property type="entry name" value="MA"/>
    <property type="match status" value="1"/>
</dbReference>